<evidence type="ECO:0000313" key="3">
    <source>
        <dbReference type="Proteomes" id="UP000636800"/>
    </source>
</evidence>
<name>A0A835PQL3_VANPL</name>
<reference evidence="2 3" key="1">
    <citation type="journal article" date="2020" name="Nat. Food">
        <title>A phased Vanilla planifolia genome enables genetic improvement of flavour and production.</title>
        <authorList>
            <person name="Hasing T."/>
            <person name="Tang H."/>
            <person name="Brym M."/>
            <person name="Khazi F."/>
            <person name="Huang T."/>
            <person name="Chambers A.H."/>
        </authorList>
    </citation>
    <scope>NUCLEOTIDE SEQUENCE [LARGE SCALE GENOMIC DNA]</scope>
    <source>
        <tissue evidence="2">Leaf</tissue>
    </source>
</reference>
<dbReference type="EMBL" id="JADCNL010000012">
    <property type="protein sequence ID" value="KAG0458421.1"/>
    <property type="molecule type" value="Genomic_DNA"/>
</dbReference>
<keyword evidence="3" id="KW-1185">Reference proteome</keyword>
<comment type="caution">
    <text evidence="2">The sequence shown here is derived from an EMBL/GenBank/DDBJ whole genome shotgun (WGS) entry which is preliminary data.</text>
</comment>
<proteinExistence type="predicted"/>
<sequence>MVLTGTMSRGPPPHFAGDPPFLEVLEEEAEEEEMGVQPRNLPIPVTGSSSSSQLIDCEFANPAGLGQQLHLARQRQWESHPLAARTSCCNSLAGPPAGRHIDILTRTDLGPCAITFRRLACGIGLSVFEFLMCR</sequence>
<feature type="region of interest" description="Disordered" evidence="1">
    <location>
        <begin position="28"/>
        <end position="47"/>
    </location>
</feature>
<protein>
    <submittedName>
        <fullName evidence="2">Uncharacterized protein</fullName>
    </submittedName>
</protein>
<dbReference type="Proteomes" id="UP000636800">
    <property type="component" value="Chromosome 12"/>
</dbReference>
<evidence type="ECO:0000256" key="1">
    <source>
        <dbReference type="SAM" id="MobiDB-lite"/>
    </source>
</evidence>
<gene>
    <name evidence="2" type="ORF">HPP92_023578</name>
</gene>
<accession>A0A835PQL3</accession>
<evidence type="ECO:0000313" key="2">
    <source>
        <dbReference type="EMBL" id="KAG0458421.1"/>
    </source>
</evidence>
<feature type="region of interest" description="Disordered" evidence="1">
    <location>
        <begin position="1"/>
        <end position="20"/>
    </location>
</feature>
<organism evidence="2 3">
    <name type="scientific">Vanilla planifolia</name>
    <name type="common">Vanilla</name>
    <dbReference type="NCBI Taxonomy" id="51239"/>
    <lineage>
        <taxon>Eukaryota</taxon>
        <taxon>Viridiplantae</taxon>
        <taxon>Streptophyta</taxon>
        <taxon>Embryophyta</taxon>
        <taxon>Tracheophyta</taxon>
        <taxon>Spermatophyta</taxon>
        <taxon>Magnoliopsida</taxon>
        <taxon>Liliopsida</taxon>
        <taxon>Asparagales</taxon>
        <taxon>Orchidaceae</taxon>
        <taxon>Vanilloideae</taxon>
        <taxon>Vanilleae</taxon>
        <taxon>Vanilla</taxon>
    </lineage>
</organism>
<dbReference type="OrthoDB" id="624437at2759"/>
<dbReference type="AlphaFoldDB" id="A0A835PQL3"/>